<dbReference type="EMBL" id="FUXA01000019">
    <property type="protein sequence ID" value="SKA01838.1"/>
    <property type="molecule type" value="Genomic_DNA"/>
</dbReference>
<dbReference type="Proteomes" id="UP000189857">
    <property type="component" value="Unassembled WGS sequence"/>
</dbReference>
<protein>
    <recommendedName>
        <fullName evidence="1">IrrE N-terminal-like domain-containing protein</fullName>
    </recommendedName>
</protein>
<dbReference type="PANTHER" id="PTHR43236:SF1">
    <property type="entry name" value="BLL7220 PROTEIN"/>
    <property type="match status" value="1"/>
</dbReference>
<gene>
    <name evidence="2" type="ORF">SAMN02745110_02362</name>
</gene>
<organism evidence="2 3">
    <name type="scientific">Eubacterium ruminantium</name>
    <dbReference type="NCBI Taxonomy" id="42322"/>
    <lineage>
        <taxon>Bacteria</taxon>
        <taxon>Bacillati</taxon>
        <taxon>Bacillota</taxon>
        <taxon>Clostridia</taxon>
        <taxon>Eubacteriales</taxon>
        <taxon>Eubacteriaceae</taxon>
        <taxon>Eubacterium</taxon>
    </lineage>
</organism>
<sequence>MHYYDFSIKQLEDKATELLIEFDKERLEKTKPLDVYEVIEKCLGVPYDWKYLTPDQSVLGATAFSDGYFWAWPESTYREGMMPYKVGVEKGTILIDTTLTEGDNRGRENFTVMHEVFHQRLHRKCFRDEGRNYMHQTYSRTIDGNIRCASYALKIIERQANACAAAFLMPADLTKQIYEEKYRSAGFTRYNYGFMWNLIKDMSDDFNVSKQAMSYRLQNLGLIDENEENLLK</sequence>
<accession>A0A1T4QF40</accession>
<evidence type="ECO:0000313" key="2">
    <source>
        <dbReference type="EMBL" id="SKA01838.1"/>
    </source>
</evidence>
<dbReference type="Gene3D" id="1.10.10.2910">
    <property type="match status" value="1"/>
</dbReference>
<dbReference type="InterPro" id="IPR010359">
    <property type="entry name" value="IrrE_HExxH"/>
</dbReference>
<feature type="domain" description="IrrE N-terminal-like" evidence="1">
    <location>
        <begin position="103"/>
        <end position="217"/>
    </location>
</feature>
<evidence type="ECO:0000313" key="3">
    <source>
        <dbReference type="Proteomes" id="UP000189857"/>
    </source>
</evidence>
<dbReference type="OrthoDB" id="581382at2"/>
<dbReference type="InterPro" id="IPR052345">
    <property type="entry name" value="Rad_response_metalloprotease"/>
</dbReference>
<evidence type="ECO:0000259" key="1">
    <source>
        <dbReference type="Pfam" id="PF06114"/>
    </source>
</evidence>
<dbReference type="PANTHER" id="PTHR43236">
    <property type="entry name" value="ANTITOXIN HIGA1"/>
    <property type="match status" value="1"/>
</dbReference>
<dbReference type="AlphaFoldDB" id="A0A1T4QF40"/>
<keyword evidence="3" id="KW-1185">Reference proteome</keyword>
<proteinExistence type="predicted"/>
<dbReference type="Pfam" id="PF06114">
    <property type="entry name" value="Peptidase_M78"/>
    <property type="match status" value="1"/>
</dbReference>
<reference evidence="2 3" key="1">
    <citation type="submission" date="2017-02" db="EMBL/GenBank/DDBJ databases">
        <authorList>
            <person name="Peterson S.W."/>
        </authorList>
    </citation>
    <scope>NUCLEOTIDE SEQUENCE [LARGE SCALE GENOMIC DNA]</scope>
    <source>
        <strain evidence="2 3">ATCC 17233</strain>
    </source>
</reference>
<name>A0A1T4QF40_9FIRM</name>
<dbReference type="RefSeq" id="WP_078788153.1">
    <property type="nucleotide sequence ID" value="NZ_FMTO01000023.1"/>
</dbReference>